<evidence type="ECO:0000313" key="1">
    <source>
        <dbReference type="EMBL" id="KAK3724452.1"/>
    </source>
</evidence>
<keyword evidence="1" id="KW-0378">Hydrolase</keyword>
<dbReference type="Proteomes" id="UP001281147">
    <property type="component" value="Unassembled WGS sequence"/>
</dbReference>
<gene>
    <name evidence="1" type="primary">CHL1_1</name>
    <name evidence="1" type="ORF">LTR37_001076</name>
</gene>
<evidence type="ECO:0000313" key="2">
    <source>
        <dbReference type="Proteomes" id="UP001281147"/>
    </source>
</evidence>
<name>A0ACC3NWL5_9PEZI</name>
<dbReference type="EMBL" id="JAUTXU010000005">
    <property type="protein sequence ID" value="KAK3724452.1"/>
    <property type="molecule type" value="Genomic_DNA"/>
</dbReference>
<proteinExistence type="predicted"/>
<keyword evidence="1" id="KW-0067">ATP-binding</keyword>
<keyword evidence="1" id="KW-0547">Nucleotide-binding</keyword>
<keyword evidence="2" id="KW-1185">Reference proteome</keyword>
<comment type="caution">
    <text evidence="1">The sequence shown here is derived from an EMBL/GenBank/DDBJ whole genome shotgun (WGS) entry which is preliminary data.</text>
</comment>
<dbReference type="EC" id="3.6.4.13" evidence="1"/>
<accession>A0ACC3NWL5</accession>
<organism evidence="1 2">
    <name type="scientific">Vermiconidia calcicola</name>
    <dbReference type="NCBI Taxonomy" id="1690605"/>
    <lineage>
        <taxon>Eukaryota</taxon>
        <taxon>Fungi</taxon>
        <taxon>Dikarya</taxon>
        <taxon>Ascomycota</taxon>
        <taxon>Pezizomycotina</taxon>
        <taxon>Dothideomycetes</taxon>
        <taxon>Dothideomycetidae</taxon>
        <taxon>Mycosphaerellales</taxon>
        <taxon>Extremaceae</taxon>
        <taxon>Vermiconidia</taxon>
    </lineage>
</organism>
<sequence>MARKNFHHPFQPYDIQQTFMEAVYDCIEEGKVGIFESPTGTGKSLSLICGSLTWLREHKRKEFDEAIASVQLDDDEPDWMVAHATEERRQQARGMRADFEARLDAVRQLEQKIRDRNANGEPPAKRRKQNDDAISGHDADDEQFVLDDYESDDEKQQQRKGGSDYSSETTKLMEKLGMLPQASDDQHAEDEQDELKIFFCSRTHSQLSQFVGELKRVKLPPGLPPPESGAQDALEEVKQLTLGSRKNLCINPKVARLASQTAINERCVELQQPKTPADQKCPYLPKKEDQHLVLDFRDHALASIRDIEDLAAVGKKLQICPYYASRPAIGPAEIVTLPYPLLLQKSAREALGISLKGHVVIIDEAHNLINAVEGIYSAQITEVQLTRARESLMIYLQKFRNRLKGANRIASGGSIAAGSLLAGKAVDQVNLTKVVRYINDSKLARKVEGYVAHVKEAEQKGKTSNNTGDTPTLTHVQNFLMCLMNPSKEGRFFFTKDENIVAIRYLLLDPSEHFRSVVEDARAVILVGGTMSPMDEYKQQLFPYLSSVQALSCGHLIPPSNLLVRTIESDGDGALEFSFKARSNSASAIRVGRALLGLAPHVKGGLVVFFPSYGYLEQVTNIWREQSTTERLQKLKPIFADRRNASAEDTFKAYSEATRSSSTGAILLSVIGGKLSEGINFSDDLGRCVLVVGLPFPNLETPEWKAKMQYIDEKAVARGETKGKASREHAENVCMRSVNQAIGRVIRHKDDWASILLMDSRYGQERVKGKLPNWIKESLPNNTSASQSVEGVVRDVAAFFASRAR</sequence>
<keyword evidence="1" id="KW-0347">Helicase</keyword>
<protein>
    <submittedName>
        <fullName evidence="1">ATP-dependent DNA helicase chl1</fullName>
        <ecNumber evidence="1">3.6.4.13</ecNumber>
    </submittedName>
</protein>
<reference evidence="1" key="1">
    <citation type="submission" date="2023-07" db="EMBL/GenBank/DDBJ databases">
        <title>Black Yeasts Isolated from many extreme environments.</title>
        <authorList>
            <person name="Coleine C."/>
            <person name="Stajich J.E."/>
            <person name="Selbmann L."/>
        </authorList>
    </citation>
    <scope>NUCLEOTIDE SEQUENCE</scope>
    <source>
        <strain evidence="1">CCFEE 5714</strain>
    </source>
</reference>